<dbReference type="SUPFAM" id="SSF48208">
    <property type="entry name" value="Six-hairpin glycosidases"/>
    <property type="match status" value="1"/>
</dbReference>
<dbReference type="OrthoDB" id="6376039at2"/>
<dbReference type="GO" id="GO:0005975">
    <property type="term" value="P:carbohydrate metabolic process"/>
    <property type="evidence" value="ECO:0007669"/>
    <property type="project" value="InterPro"/>
</dbReference>
<dbReference type="Pfam" id="PF03512">
    <property type="entry name" value="Glyco_hydro_52"/>
    <property type="match status" value="1"/>
</dbReference>
<organism evidence="1 2">
    <name type="scientific">Clostridium grantii DSM 8605</name>
    <dbReference type="NCBI Taxonomy" id="1121316"/>
    <lineage>
        <taxon>Bacteria</taxon>
        <taxon>Bacillati</taxon>
        <taxon>Bacillota</taxon>
        <taxon>Clostridia</taxon>
        <taxon>Eubacteriales</taxon>
        <taxon>Clostridiaceae</taxon>
        <taxon>Clostridium</taxon>
    </lineage>
</organism>
<keyword evidence="1" id="KW-0378">Hydrolase</keyword>
<dbReference type="EMBL" id="FQXM01000013">
    <property type="protein sequence ID" value="SHH79162.1"/>
    <property type="molecule type" value="Genomic_DNA"/>
</dbReference>
<proteinExistence type="predicted"/>
<gene>
    <name evidence="1" type="ORF">SAMN02745207_02521</name>
</gene>
<dbReference type="AlphaFoldDB" id="A0A1M5VV75"/>
<dbReference type="InterPro" id="IPR012341">
    <property type="entry name" value="6hp_glycosidase-like_sf"/>
</dbReference>
<dbReference type="Proteomes" id="UP000184447">
    <property type="component" value="Unassembled WGS sequence"/>
</dbReference>
<dbReference type="STRING" id="1121316.SAMN02745207_02521"/>
<dbReference type="InterPro" id="IPR000852">
    <property type="entry name" value="Glyco_hydro_52"/>
</dbReference>
<dbReference type="RefSeq" id="WP_073338779.1">
    <property type="nucleotide sequence ID" value="NZ_FQXM01000013.1"/>
</dbReference>
<sequence length="693" mass="78986">MNNKSYQAHHSSFGAYASFLLGKIGQGGGFSLSDVRSPNKNIYIGYKNRMMNLLPFANLDFGNKLAEFGLEASENKNDEKINLFNEDSIEREMKWASDSWKAGDLSFKIYSPFDKVKDIDTLTKEEKKLLLAPGFIGEITLDNSNNPGEAEIIFGMQLDENARLLSDNDEFSLLGGAVDTRYGFGCEASEEIQENIDWMTLLEMMDKKSPLLNKLGNEVVLRIKVKPYSKKTMHFAFATYQGGNITSGIKSKFAYTELFEDLEEVMEFLLKNKDYYINICDSKDKELEESKLNEYRKFLIAHSTHSYYANTELLLDKDNKYLWVANEGEYRMMNTFDLTVDHLHWEMKYHPWTMKNSLDLFVDRYSYDEGVKDLEGKKYKGGISFTHDMGVANMFSPKAYSSYERSNLSGCFGYMTAEQLVNWVLCGAVYALNAGDNEWVNNNLDLFDKCYESLLARDLNDDGIIDTDSLRCGTGAEITTYDSLDISLGQARNNLYLAVKTWAAYVCMEDLYNKLGKNEKAMEMQQKALNLCDSLVEKFDVNEKYIPAVFESGNESRIIPAIEGLVFPYVIGDKDAVSEDGRYSKLVKVLKAHLDTILVKGICLDPVSGGWKLSSTSNNTWMSKIFLCQYAAEDILNMDFTEEEIIEWDRVHAFWQTVPCNEQCATDQVHSETGKDLGSRLYPRLVTNILFMK</sequence>
<name>A0A1M5VV75_9CLOT</name>
<accession>A0A1M5VV75</accession>
<dbReference type="InterPro" id="IPR008928">
    <property type="entry name" value="6-hairpin_glycosidase_sf"/>
</dbReference>
<evidence type="ECO:0000313" key="2">
    <source>
        <dbReference type="Proteomes" id="UP000184447"/>
    </source>
</evidence>
<dbReference type="GO" id="GO:0009044">
    <property type="term" value="F:xylan 1,4-beta-xylosidase activity"/>
    <property type="evidence" value="ECO:0007669"/>
    <property type="project" value="InterPro"/>
</dbReference>
<evidence type="ECO:0000313" key="1">
    <source>
        <dbReference type="EMBL" id="SHH79162.1"/>
    </source>
</evidence>
<dbReference type="PRINTS" id="PR00845">
    <property type="entry name" value="GLHYDRLASE52"/>
</dbReference>
<dbReference type="Gene3D" id="1.50.10.10">
    <property type="match status" value="1"/>
</dbReference>
<keyword evidence="2" id="KW-1185">Reference proteome</keyword>
<protein>
    <submittedName>
        <fullName evidence="1">Glycosyl hydrolase family 52</fullName>
    </submittedName>
</protein>
<reference evidence="1 2" key="1">
    <citation type="submission" date="2016-11" db="EMBL/GenBank/DDBJ databases">
        <authorList>
            <person name="Jaros S."/>
            <person name="Januszkiewicz K."/>
            <person name="Wedrychowicz H."/>
        </authorList>
    </citation>
    <scope>NUCLEOTIDE SEQUENCE [LARGE SCALE GENOMIC DNA]</scope>
    <source>
        <strain evidence="1 2">DSM 8605</strain>
    </source>
</reference>